<reference evidence="1 2" key="1">
    <citation type="submission" date="2021-06" db="EMBL/GenBank/DDBJ databases">
        <authorList>
            <person name="Kallberg Y."/>
            <person name="Tangrot J."/>
            <person name="Rosling A."/>
        </authorList>
    </citation>
    <scope>NUCLEOTIDE SEQUENCE [LARGE SCALE GENOMIC DNA]</scope>
    <source>
        <strain evidence="1 2">120-4 pot B 10/14</strain>
    </source>
</reference>
<gene>
    <name evidence="1" type="ORF">GMARGA_LOCUS25128</name>
</gene>
<name>A0ABN7W0I4_GIGMA</name>
<accession>A0ABN7W0I4</accession>
<evidence type="ECO:0000313" key="1">
    <source>
        <dbReference type="EMBL" id="CAG8810606.1"/>
    </source>
</evidence>
<feature type="non-terminal residue" evidence="1">
    <location>
        <position position="1"/>
    </location>
</feature>
<feature type="non-terminal residue" evidence="1">
    <location>
        <position position="112"/>
    </location>
</feature>
<comment type="caution">
    <text evidence="1">The sequence shown here is derived from an EMBL/GenBank/DDBJ whole genome shotgun (WGS) entry which is preliminary data.</text>
</comment>
<dbReference type="Proteomes" id="UP000789901">
    <property type="component" value="Unassembled WGS sequence"/>
</dbReference>
<dbReference type="EMBL" id="CAJVQB010027475">
    <property type="protein sequence ID" value="CAG8810606.1"/>
    <property type="molecule type" value="Genomic_DNA"/>
</dbReference>
<protein>
    <submittedName>
        <fullName evidence="1">13164_t:CDS:1</fullName>
    </submittedName>
</protein>
<organism evidence="1 2">
    <name type="scientific">Gigaspora margarita</name>
    <dbReference type="NCBI Taxonomy" id="4874"/>
    <lineage>
        <taxon>Eukaryota</taxon>
        <taxon>Fungi</taxon>
        <taxon>Fungi incertae sedis</taxon>
        <taxon>Mucoromycota</taxon>
        <taxon>Glomeromycotina</taxon>
        <taxon>Glomeromycetes</taxon>
        <taxon>Diversisporales</taxon>
        <taxon>Gigasporaceae</taxon>
        <taxon>Gigaspora</taxon>
    </lineage>
</organism>
<proteinExistence type="predicted"/>
<keyword evidence="2" id="KW-1185">Reference proteome</keyword>
<evidence type="ECO:0000313" key="2">
    <source>
        <dbReference type="Proteomes" id="UP000789901"/>
    </source>
</evidence>
<sequence>MFEIAQMEANKSTDSTNFKKGSVLEPKIVERPQKSQKIITNNKTILSKKARTKIIQKSLESELTNEFALKVYSSQTLSHAHADQGPATTGSKTFKYRKDDLIDMDIKGFTTI</sequence>